<dbReference type="InterPro" id="IPR015865">
    <property type="entry name" value="Riboflavin_kinase_bac/euk"/>
</dbReference>
<dbReference type="GO" id="GO:0009231">
    <property type="term" value="P:riboflavin biosynthetic process"/>
    <property type="evidence" value="ECO:0007669"/>
    <property type="project" value="InterPro"/>
</dbReference>
<name>A0A2H0W1X2_9BACT</name>
<reference evidence="10" key="1">
    <citation type="submission" date="2017-09" db="EMBL/GenBank/DDBJ databases">
        <title>Depth-based differentiation of microbial function through sediment-hosted aquifers and enrichment of novel symbionts in the deep terrestrial subsurface.</title>
        <authorList>
            <person name="Probst A.J."/>
            <person name="Ladd B."/>
            <person name="Jarett J.K."/>
            <person name="Geller-Mcgrath D.E."/>
            <person name="Sieber C.M.K."/>
            <person name="Emerson J.B."/>
            <person name="Anantharaman K."/>
            <person name="Thomas B.C."/>
            <person name="Malmstrom R."/>
            <person name="Stieglmeier M."/>
            <person name="Klingl A."/>
            <person name="Woyke T."/>
            <person name="Ryan C.M."/>
            <person name="Banfield J.F."/>
        </authorList>
    </citation>
    <scope>NUCLEOTIDE SEQUENCE [LARGE SCALE GENOMIC DNA]</scope>
</reference>
<keyword evidence="3" id="KW-0288">FMN</keyword>
<sequence>MPITIDGVVIKGRQQGERLGFKTANLKIKPGQYKPGVFVSETTIRQDKYPGVSHVGPAPTFNQNEWLCETYLFDYQKILYGQKISVKILKKIRDSKKFDNPDELKQAIERDVQIARDFFKQ</sequence>
<feature type="domain" description="Riboflavin kinase" evidence="8">
    <location>
        <begin position="2"/>
        <end position="120"/>
    </location>
</feature>
<dbReference type="Pfam" id="PF01687">
    <property type="entry name" value="Flavokinase"/>
    <property type="match status" value="1"/>
</dbReference>
<dbReference type="SMART" id="SM00904">
    <property type="entry name" value="Flavokinase"/>
    <property type="match status" value="1"/>
</dbReference>
<dbReference type="InterPro" id="IPR023468">
    <property type="entry name" value="Riboflavin_kinase"/>
</dbReference>
<proteinExistence type="predicted"/>
<evidence type="ECO:0000256" key="1">
    <source>
        <dbReference type="ARBA" id="ARBA00012105"/>
    </source>
</evidence>
<evidence type="ECO:0000256" key="7">
    <source>
        <dbReference type="ARBA" id="ARBA00047880"/>
    </source>
</evidence>
<protein>
    <recommendedName>
        <fullName evidence="1">riboflavin kinase</fullName>
        <ecNumber evidence="1">2.7.1.26</ecNumber>
    </recommendedName>
</protein>
<dbReference type="GO" id="GO:0005524">
    <property type="term" value="F:ATP binding"/>
    <property type="evidence" value="ECO:0007669"/>
    <property type="project" value="UniProtKB-KW"/>
</dbReference>
<dbReference type="SUPFAM" id="SSF82114">
    <property type="entry name" value="Riboflavin kinase-like"/>
    <property type="match status" value="1"/>
</dbReference>
<dbReference type="InterPro" id="IPR023465">
    <property type="entry name" value="Riboflavin_kinase_dom_sf"/>
</dbReference>
<evidence type="ECO:0000256" key="4">
    <source>
        <dbReference type="ARBA" id="ARBA00022679"/>
    </source>
</evidence>
<keyword evidence="5" id="KW-0547">Nucleotide-binding</keyword>
<comment type="caution">
    <text evidence="9">The sequence shown here is derived from an EMBL/GenBank/DDBJ whole genome shotgun (WGS) entry which is preliminary data.</text>
</comment>
<gene>
    <name evidence="9" type="ORF">COT81_01680</name>
</gene>
<dbReference type="PANTHER" id="PTHR22749">
    <property type="entry name" value="RIBOFLAVIN KINASE/FMN ADENYLYLTRANSFERASE"/>
    <property type="match status" value="1"/>
</dbReference>
<dbReference type="PANTHER" id="PTHR22749:SF6">
    <property type="entry name" value="RIBOFLAVIN KINASE"/>
    <property type="match status" value="1"/>
</dbReference>
<evidence type="ECO:0000259" key="8">
    <source>
        <dbReference type="SMART" id="SM00904"/>
    </source>
</evidence>
<evidence type="ECO:0000313" key="9">
    <source>
        <dbReference type="EMBL" id="PIS05344.1"/>
    </source>
</evidence>
<evidence type="ECO:0000256" key="3">
    <source>
        <dbReference type="ARBA" id="ARBA00022643"/>
    </source>
</evidence>
<dbReference type="Proteomes" id="UP000230935">
    <property type="component" value="Unassembled WGS sequence"/>
</dbReference>
<evidence type="ECO:0000256" key="6">
    <source>
        <dbReference type="ARBA" id="ARBA00022840"/>
    </source>
</evidence>
<keyword evidence="2" id="KW-0285">Flavoprotein</keyword>
<dbReference type="Gene3D" id="2.40.30.30">
    <property type="entry name" value="Riboflavin kinase-like"/>
    <property type="match status" value="1"/>
</dbReference>
<evidence type="ECO:0000256" key="5">
    <source>
        <dbReference type="ARBA" id="ARBA00022741"/>
    </source>
</evidence>
<dbReference type="EMBL" id="PEZZ01000009">
    <property type="protein sequence ID" value="PIS05344.1"/>
    <property type="molecule type" value="Genomic_DNA"/>
</dbReference>
<organism evidence="9 10">
    <name type="scientific">Candidatus Buchananbacteria bacterium CG10_big_fil_rev_8_21_14_0_10_42_9</name>
    <dbReference type="NCBI Taxonomy" id="1974526"/>
    <lineage>
        <taxon>Bacteria</taxon>
        <taxon>Candidatus Buchananiibacteriota</taxon>
    </lineage>
</organism>
<accession>A0A2H0W1X2</accession>
<dbReference type="EC" id="2.7.1.26" evidence="1"/>
<evidence type="ECO:0000313" key="10">
    <source>
        <dbReference type="Proteomes" id="UP000230935"/>
    </source>
</evidence>
<keyword evidence="6" id="KW-0067">ATP-binding</keyword>
<comment type="catalytic activity">
    <reaction evidence="7">
        <text>riboflavin + ATP = FMN + ADP + H(+)</text>
        <dbReference type="Rhea" id="RHEA:14357"/>
        <dbReference type="ChEBI" id="CHEBI:15378"/>
        <dbReference type="ChEBI" id="CHEBI:30616"/>
        <dbReference type="ChEBI" id="CHEBI:57986"/>
        <dbReference type="ChEBI" id="CHEBI:58210"/>
        <dbReference type="ChEBI" id="CHEBI:456216"/>
        <dbReference type="EC" id="2.7.1.26"/>
    </reaction>
</comment>
<dbReference type="AlphaFoldDB" id="A0A2H0W1X2"/>
<keyword evidence="4" id="KW-0808">Transferase</keyword>
<evidence type="ECO:0000256" key="2">
    <source>
        <dbReference type="ARBA" id="ARBA00022630"/>
    </source>
</evidence>
<dbReference type="GO" id="GO:0008531">
    <property type="term" value="F:riboflavin kinase activity"/>
    <property type="evidence" value="ECO:0007669"/>
    <property type="project" value="UniProtKB-EC"/>
</dbReference>
<dbReference type="GO" id="GO:0009398">
    <property type="term" value="P:FMN biosynthetic process"/>
    <property type="evidence" value="ECO:0007669"/>
    <property type="project" value="TreeGrafter"/>
</dbReference>